<dbReference type="EMBL" id="FNQC01000011">
    <property type="protein sequence ID" value="SDZ35236.1"/>
    <property type="molecule type" value="Genomic_DNA"/>
</dbReference>
<reference evidence="1 2" key="1">
    <citation type="submission" date="2016-10" db="EMBL/GenBank/DDBJ databases">
        <authorList>
            <person name="Varghese N."/>
            <person name="Submissions S."/>
        </authorList>
    </citation>
    <scope>NUCLEOTIDE SEQUENCE [LARGE SCALE GENOMIC DNA]</scope>
    <source>
        <strain evidence="1 2">DSM 17997</strain>
    </source>
</reference>
<evidence type="ECO:0000313" key="1">
    <source>
        <dbReference type="EMBL" id="SDZ35236.1"/>
    </source>
</evidence>
<proteinExistence type="predicted"/>
<protein>
    <submittedName>
        <fullName evidence="1">Uncharacterized protein</fullName>
    </submittedName>
</protein>
<dbReference type="Proteomes" id="UP000199663">
    <property type="component" value="Unassembled WGS sequence"/>
</dbReference>
<sequence>MEQVKEKVNETINEKQGELMTKKLIRSTGALRTDNGNYIINSEDLFEWFKSGAYLNEATEWDSI</sequence>
<accession>A0A1H3SB28</accession>
<name>A0A1H3SB28_9BACT</name>
<dbReference type="RefSeq" id="WP_019598739.1">
    <property type="nucleotide sequence ID" value="NZ_FNQC01000011.1"/>
</dbReference>
<gene>
    <name evidence="1" type="ORF">SAMN05444412_11132</name>
</gene>
<organism evidence="1 2">
    <name type="scientific">Rhodonellum ikkaensis</name>
    <dbReference type="NCBI Taxonomy" id="336829"/>
    <lineage>
        <taxon>Bacteria</taxon>
        <taxon>Pseudomonadati</taxon>
        <taxon>Bacteroidota</taxon>
        <taxon>Cytophagia</taxon>
        <taxon>Cytophagales</taxon>
        <taxon>Cytophagaceae</taxon>
        <taxon>Rhodonellum</taxon>
    </lineage>
</organism>
<evidence type="ECO:0000313" key="2">
    <source>
        <dbReference type="Proteomes" id="UP000199663"/>
    </source>
</evidence>
<keyword evidence="2" id="KW-1185">Reference proteome</keyword>
<comment type="caution">
    <text evidence="1">The sequence shown here is derived from an EMBL/GenBank/DDBJ whole genome shotgun (WGS) entry which is preliminary data.</text>
</comment>